<dbReference type="Proteomes" id="UP000732298">
    <property type="component" value="Unassembled WGS sequence"/>
</dbReference>
<proteinExistence type="predicted"/>
<sequence>MQIKIHNWKSHKFRPEIIKSGTVRAIPANARLGTWKDFKARNREHYTFQSKPSHIYYGQHEISYPHLVLNDAAGRTLFVLGYLPPHMFSGTQKHIEIQNLQRDVQKDGNNRRLTQEAKRLADEFKGKTGINADEFLMSEFIYLHKEELLKGVKMYILDDPKHHETVASTRDRFCKKTPVTLRTVETPEGKTAIRGYEIDIGKERIKWIFR</sequence>
<gene>
    <name evidence="1" type="ORF">HY544_04900</name>
</gene>
<dbReference type="EMBL" id="JACQPB010000042">
    <property type="protein sequence ID" value="MBI4210816.1"/>
    <property type="molecule type" value="Genomic_DNA"/>
</dbReference>
<organism evidence="1 2">
    <name type="scientific">Candidatus Iainarchaeum sp</name>
    <dbReference type="NCBI Taxonomy" id="3101447"/>
    <lineage>
        <taxon>Archaea</taxon>
        <taxon>Candidatus Iainarchaeota</taxon>
        <taxon>Candidatus Iainarchaeia</taxon>
        <taxon>Candidatus Iainarchaeales</taxon>
        <taxon>Candidatus Iainarchaeaceae</taxon>
        <taxon>Candidatus Iainarchaeum</taxon>
    </lineage>
</organism>
<reference evidence="1" key="1">
    <citation type="submission" date="2020-07" db="EMBL/GenBank/DDBJ databases">
        <title>Huge and variable diversity of episymbiotic CPR bacteria and DPANN archaea in groundwater ecosystems.</title>
        <authorList>
            <person name="He C.Y."/>
            <person name="Keren R."/>
            <person name="Whittaker M."/>
            <person name="Farag I.F."/>
            <person name="Doudna J."/>
            <person name="Cate J.H.D."/>
            <person name="Banfield J.F."/>
        </authorList>
    </citation>
    <scope>NUCLEOTIDE SEQUENCE</scope>
    <source>
        <strain evidence="1">NC_groundwater_1296_Ag_S-0.2um_52_80</strain>
    </source>
</reference>
<comment type="caution">
    <text evidence="1">The sequence shown here is derived from an EMBL/GenBank/DDBJ whole genome shotgun (WGS) entry which is preliminary data.</text>
</comment>
<protein>
    <submittedName>
        <fullName evidence="1">Uncharacterized protein</fullName>
    </submittedName>
</protein>
<dbReference type="AlphaFoldDB" id="A0A8T3YNH3"/>
<evidence type="ECO:0000313" key="2">
    <source>
        <dbReference type="Proteomes" id="UP000732298"/>
    </source>
</evidence>
<evidence type="ECO:0000313" key="1">
    <source>
        <dbReference type="EMBL" id="MBI4210816.1"/>
    </source>
</evidence>
<accession>A0A8T3YNH3</accession>
<name>A0A8T3YNH3_9ARCH</name>